<feature type="transmembrane region" description="Helical" evidence="8">
    <location>
        <begin position="86"/>
        <end position="104"/>
    </location>
</feature>
<feature type="transmembrane region" description="Helical" evidence="8">
    <location>
        <begin position="426"/>
        <end position="447"/>
    </location>
</feature>
<dbReference type="Gene3D" id="1.20.1250.20">
    <property type="entry name" value="MFS general substrate transporter like domains"/>
    <property type="match status" value="1"/>
</dbReference>
<evidence type="ECO:0000256" key="3">
    <source>
        <dbReference type="ARBA" id="ARBA00022475"/>
    </source>
</evidence>
<evidence type="ECO:0000256" key="1">
    <source>
        <dbReference type="ARBA" id="ARBA00004651"/>
    </source>
</evidence>
<evidence type="ECO:0000256" key="8">
    <source>
        <dbReference type="SAM" id="Phobius"/>
    </source>
</evidence>
<feature type="domain" description="Major facilitator superfamily (MFS) profile" evidence="9">
    <location>
        <begin position="13"/>
        <end position="481"/>
    </location>
</feature>
<evidence type="ECO:0000256" key="6">
    <source>
        <dbReference type="ARBA" id="ARBA00022989"/>
    </source>
</evidence>
<dbReference type="GO" id="GO:0005886">
    <property type="term" value="C:plasma membrane"/>
    <property type="evidence" value="ECO:0007669"/>
    <property type="project" value="UniProtKB-SubCell"/>
</dbReference>
<reference evidence="10 11" key="1">
    <citation type="submission" date="2023-03" db="EMBL/GenBank/DDBJ databases">
        <title>Genome insight into feeding habits of ladybird beetles.</title>
        <authorList>
            <person name="Li H.-S."/>
            <person name="Huang Y.-H."/>
            <person name="Pang H."/>
        </authorList>
    </citation>
    <scope>NUCLEOTIDE SEQUENCE [LARGE SCALE GENOMIC DNA]</scope>
    <source>
        <strain evidence="10">SYSU_2023b</strain>
        <tissue evidence="10">Whole body</tissue>
    </source>
</reference>
<feature type="transmembrane region" description="Helical" evidence="8">
    <location>
        <begin position="58"/>
        <end position="77"/>
    </location>
</feature>
<dbReference type="InterPro" id="IPR020846">
    <property type="entry name" value="MFS_dom"/>
</dbReference>
<organism evidence="10 11">
    <name type="scientific">Henosepilachna vigintioctopunctata</name>
    <dbReference type="NCBI Taxonomy" id="420089"/>
    <lineage>
        <taxon>Eukaryota</taxon>
        <taxon>Metazoa</taxon>
        <taxon>Ecdysozoa</taxon>
        <taxon>Arthropoda</taxon>
        <taxon>Hexapoda</taxon>
        <taxon>Insecta</taxon>
        <taxon>Pterygota</taxon>
        <taxon>Neoptera</taxon>
        <taxon>Endopterygota</taxon>
        <taxon>Coleoptera</taxon>
        <taxon>Polyphaga</taxon>
        <taxon>Cucujiformia</taxon>
        <taxon>Coccinelloidea</taxon>
        <taxon>Coccinellidae</taxon>
        <taxon>Epilachninae</taxon>
        <taxon>Epilachnini</taxon>
        <taxon>Henosepilachna</taxon>
    </lineage>
</organism>
<dbReference type="PANTHER" id="PTHR48021:SF39">
    <property type="entry name" value="MAJOR FACILITATOR SUPERFAMILY (MFS) PROFILE DOMAIN-CONTAINING PROTEIN"/>
    <property type="match status" value="1"/>
</dbReference>
<name>A0AAW1UYA7_9CUCU</name>
<evidence type="ECO:0000259" key="9">
    <source>
        <dbReference type="PROSITE" id="PS50850"/>
    </source>
</evidence>
<dbReference type="FunFam" id="1.20.1250.20:FF:000218">
    <property type="entry name" value="facilitated trehalose transporter Tret1"/>
    <property type="match status" value="1"/>
</dbReference>
<comment type="subcellular location">
    <subcellularLocation>
        <location evidence="1">Cell membrane</location>
        <topology evidence="1">Multi-pass membrane protein</topology>
    </subcellularLocation>
</comment>
<feature type="transmembrane region" description="Helical" evidence="8">
    <location>
        <begin position="21"/>
        <end position="38"/>
    </location>
</feature>
<feature type="transmembrane region" description="Helical" evidence="8">
    <location>
        <begin position="335"/>
        <end position="357"/>
    </location>
</feature>
<proteinExistence type="predicted"/>
<keyword evidence="7 8" id="KW-0472">Membrane</keyword>
<keyword evidence="11" id="KW-1185">Reference proteome</keyword>
<keyword evidence="2" id="KW-0813">Transport</keyword>
<keyword evidence="6 8" id="KW-1133">Transmembrane helix</keyword>
<dbReference type="EMBL" id="JARQZJ010000098">
    <property type="protein sequence ID" value="KAK9886078.1"/>
    <property type="molecule type" value="Genomic_DNA"/>
</dbReference>
<feature type="transmembrane region" description="Helical" evidence="8">
    <location>
        <begin position="390"/>
        <end position="414"/>
    </location>
</feature>
<keyword evidence="5 8" id="KW-0812">Transmembrane</keyword>
<evidence type="ECO:0000313" key="10">
    <source>
        <dbReference type="EMBL" id="KAK9886078.1"/>
    </source>
</evidence>
<evidence type="ECO:0000256" key="2">
    <source>
        <dbReference type="ARBA" id="ARBA00022448"/>
    </source>
</evidence>
<protein>
    <recommendedName>
        <fullName evidence="9">Major facilitator superfamily (MFS) profile domain-containing protein</fullName>
    </recommendedName>
</protein>
<evidence type="ECO:0000313" key="11">
    <source>
        <dbReference type="Proteomes" id="UP001431783"/>
    </source>
</evidence>
<dbReference type="PANTHER" id="PTHR48021">
    <property type="match status" value="1"/>
</dbReference>
<gene>
    <name evidence="10" type="ORF">WA026_014863</name>
</gene>
<dbReference type="Proteomes" id="UP001431783">
    <property type="component" value="Unassembled WGS sequence"/>
</dbReference>
<sequence length="525" mass="58450">MSRIISRSTLSQTLAVMVKNMVLIGYGMAFCFPTILIPDLSRRNVDDPLHLGLEGISWIGSVNLVLIPVGCILSGIITKPLGRRRALQLINIPFFICWITYYFSTEVWHILAALSVTGFVGGLKVTPVLTYVAEISEPRLRGILISTANVSISAGIMMEFILGKFLEWKLAALCSLIIPLLTFLLLFLVPETPSWLVSKRRFEEAKQSLAWLRGWVPVDEVAKEYKELLLNSQMARHLEGHIVDQNNGRNVLRKRVSMVKMMRKRSFIRAFGLATFACFLAHFCGVSPVGVYAVNIFTSLGSPIDGHSATVVSGVVSMIAGLLSITIVGRLGRRLTSFISLAGTAITFSALGIYTHLNNMNTLLILKNLSDVKINSTEDSSRIHSSSISWFPFSTLILGVFSAQMGICILPWALVTEVFSYEIRDIAAGMITMNFYILGFLCIKTFFNYTSLLTLPGTFWFFSAVSVAGLVILYFVLPETEGKTVYEIHQHFSGKRKLGKTMNRRNCSVEEGSKQSENLHLREYI</sequence>
<accession>A0AAW1UYA7</accession>
<keyword evidence="3" id="KW-1003">Cell membrane</keyword>
<dbReference type="GO" id="GO:0022857">
    <property type="term" value="F:transmembrane transporter activity"/>
    <property type="evidence" value="ECO:0007669"/>
    <property type="project" value="InterPro"/>
</dbReference>
<evidence type="ECO:0000256" key="7">
    <source>
        <dbReference type="ARBA" id="ARBA00023136"/>
    </source>
</evidence>
<dbReference type="InterPro" id="IPR036259">
    <property type="entry name" value="MFS_trans_sf"/>
</dbReference>
<evidence type="ECO:0000256" key="5">
    <source>
        <dbReference type="ARBA" id="ARBA00022692"/>
    </source>
</evidence>
<dbReference type="PROSITE" id="PS50850">
    <property type="entry name" value="MFS"/>
    <property type="match status" value="1"/>
</dbReference>
<dbReference type="AlphaFoldDB" id="A0AAW1UYA7"/>
<feature type="transmembrane region" description="Helical" evidence="8">
    <location>
        <begin position="168"/>
        <end position="189"/>
    </location>
</feature>
<evidence type="ECO:0000256" key="4">
    <source>
        <dbReference type="ARBA" id="ARBA00022597"/>
    </source>
</evidence>
<feature type="transmembrane region" description="Helical" evidence="8">
    <location>
        <begin position="459"/>
        <end position="477"/>
    </location>
</feature>
<keyword evidence="4" id="KW-0762">Sugar transport</keyword>
<dbReference type="InterPro" id="IPR005828">
    <property type="entry name" value="MFS_sugar_transport-like"/>
</dbReference>
<feature type="transmembrane region" description="Helical" evidence="8">
    <location>
        <begin position="270"/>
        <end position="294"/>
    </location>
</feature>
<dbReference type="Pfam" id="PF00083">
    <property type="entry name" value="Sugar_tr"/>
    <property type="match status" value="1"/>
</dbReference>
<feature type="transmembrane region" description="Helical" evidence="8">
    <location>
        <begin position="143"/>
        <end position="162"/>
    </location>
</feature>
<dbReference type="InterPro" id="IPR050549">
    <property type="entry name" value="MFS_Trehalose_Transporter"/>
</dbReference>
<comment type="caution">
    <text evidence="10">The sequence shown here is derived from an EMBL/GenBank/DDBJ whole genome shotgun (WGS) entry which is preliminary data.</text>
</comment>
<feature type="transmembrane region" description="Helical" evidence="8">
    <location>
        <begin position="110"/>
        <end position="131"/>
    </location>
</feature>
<dbReference type="SUPFAM" id="SSF103473">
    <property type="entry name" value="MFS general substrate transporter"/>
    <property type="match status" value="1"/>
</dbReference>
<feature type="transmembrane region" description="Helical" evidence="8">
    <location>
        <begin position="306"/>
        <end position="328"/>
    </location>
</feature>